<protein>
    <submittedName>
        <fullName evidence="2">DUF2336 domain-containing protein</fullName>
    </submittedName>
</protein>
<dbReference type="InterPro" id="IPR019285">
    <property type="entry name" value="DUF2336"/>
</dbReference>
<reference evidence="2 3" key="1">
    <citation type="submission" date="2020-02" db="EMBL/GenBank/DDBJ databases">
        <authorList>
            <person name="Li G."/>
        </authorList>
    </citation>
    <scope>NUCLEOTIDE SEQUENCE [LARGE SCALE GENOMIC DNA]</scope>
    <source>
        <strain evidence="2 3">DSM 102029</strain>
    </source>
</reference>
<dbReference type="Proteomes" id="UP000464751">
    <property type="component" value="Chromosome"/>
</dbReference>
<keyword evidence="3" id="KW-1185">Reference proteome</keyword>
<accession>A0A6P1YTU9</accession>
<feature type="region of interest" description="Disordered" evidence="1">
    <location>
        <begin position="377"/>
        <end position="414"/>
    </location>
</feature>
<feature type="region of interest" description="Disordered" evidence="1">
    <location>
        <begin position="174"/>
        <end position="229"/>
    </location>
</feature>
<evidence type="ECO:0000256" key="1">
    <source>
        <dbReference type="SAM" id="MobiDB-lite"/>
    </source>
</evidence>
<dbReference type="Pfam" id="PF10098">
    <property type="entry name" value="DUF2336"/>
    <property type="match status" value="1"/>
</dbReference>
<evidence type="ECO:0000313" key="2">
    <source>
        <dbReference type="EMBL" id="QIB36310.1"/>
    </source>
</evidence>
<sequence length="414" mass="43540">MLRLLVELYLDQPGHDEFEQARFAQLAIRLVDSIDTPVAARLMRALAPRPDLPRALALHLAQGPLALAGPVLRLSPVLDDKTLAALAEELPASHAAAITARREVSPALAKKLADLVHRTSEAPPAEDKPTEEQTSGEEVVVEDTPAEEIETHIAADIEIAPQVPAIAAVVAEPSEPARGDASATTPAAPRDVDGATPEDLAPASPTPTSAESERDQPTAETAPPQPAEYAIATPSSTLARADYLAASPEDRTFIIARLVTVPPLPMAERVAPAGEEMTEALLEAARNGTPAQVSALVEKALGVTSENAARIVDDPSGQALAVAARALGLSFAVLSRVLFRLHPVAGRSAAEMTRLADMFDSLTAAGAQHLVASWRSGRRAAREKAEDTPSMRSFAQPRPAPQPAAELTESRRPG</sequence>
<dbReference type="EMBL" id="CP048630">
    <property type="protein sequence ID" value="QIB36310.1"/>
    <property type="molecule type" value="Genomic_DNA"/>
</dbReference>
<feature type="compositionally biased region" description="Basic and acidic residues" evidence="1">
    <location>
        <begin position="380"/>
        <end position="389"/>
    </location>
</feature>
<feature type="region of interest" description="Disordered" evidence="1">
    <location>
        <begin position="117"/>
        <end position="143"/>
    </location>
</feature>
<dbReference type="KEGG" id="apra:G3A50_16210"/>
<feature type="compositionally biased region" description="Low complexity" evidence="1">
    <location>
        <begin position="218"/>
        <end position="229"/>
    </location>
</feature>
<dbReference type="AlphaFoldDB" id="A0A6P1YTU9"/>
<proteinExistence type="predicted"/>
<name>A0A6P1YTU9_9HYPH</name>
<gene>
    <name evidence="2" type="ORF">G3A50_16210</name>
</gene>
<feature type="compositionally biased region" description="Basic and acidic residues" evidence="1">
    <location>
        <begin position="117"/>
        <end position="131"/>
    </location>
</feature>
<organism evidence="2 3">
    <name type="scientific">Ancylobacter pratisalsi</name>
    <dbReference type="NCBI Taxonomy" id="1745854"/>
    <lineage>
        <taxon>Bacteria</taxon>
        <taxon>Pseudomonadati</taxon>
        <taxon>Pseudomonadota</taxon>
        <taxon>Alphaproteobacteria</taxon>
        <taxon>Hyphomicrobiales</taxon>
        <taxon>Xanthobacteraceae</taxon>
        <taxon>Ancylobacter</taxon>
    </lineage>
</organism>
<evidence type="ECO:0000313" key="3">
    <source>
        <dbReference type="Proteomes" id="UP000464751"/>
    </source>
</evidence>